<keyword evidence="3" id="KW-1185">Reference proteome</keyword>
<evidence type="ECO:0000256" key="1">
    <source>
        <dbReference type="SAM" id="MobiDB-lite"/>
    </source>
</evidence>
<accession>A0AA87ZMQ6</accession>
<feature type="compositionally biased region" description="Basic and acidic residues" evidence="1">
    <location>
        <begin position="43"/>
        <end position="53"/>
    </location>
</feature>
<dbReference type="Proteomes" id="UP001187192">
    <property type="component" value="Unassembled WGS sequence"/>
</dbReference>
<dbReference type="AlphaFoldDB" id="A0AA87ZMQ6"/>
<evidence type="ECO:0000313" key="3">
    <source>
        <dbReference type="Proteomes" id="UP001187192"/>
    </source>
</evidence>
<evidence type="ECO:0000313" key="2">
    <source>
        <dbReference type="EMBL" id="GMN39974.1"/>
    </source>
</evidence>
<feature type="compositionally biased region" description="Basic and acidic residues" evidence="1">
    <location>
        <begin position="85"/>
        <end position="126"/>
    </location>
</feature>
<organism evidence="2 3">
    <name type="scientific">Ficus carica</name>
    <name type="common">Common fig</name>
    <dbReference type="NCBI Taxonomy" id="3494"/>
    <lineage>
        <taxon>Eukaryota</taxon>
        <taxon>Viridiplantae</taxon>
        <taxon>Streptophyta</taxon>
        <taxon>Embryophyta</taxon>
        <taxon>Tracheophyta</taxon>
        <taxon>Spermatophyta</taxon>
        <taxon>Magnoliopsida</taxon>
        <taxon>eudicotyledons</taxon>
        <taxon>Gunneridae</taxon>
        <taxon>Pentapetalae</taxon>
        <taxon>rosids</taxon>
        <taxon>fabids</taxon>
        <taxon>Rosales</taxon>
        <taxon>Moraceae</taxon>
        <taxon>Ficeae</taxon>
        <taxon>Ficus</taxon>
    </lineage>
</organism>
<protein>
    <submittedName>
        <fullName evidence="2">Uncharacterized protein</fullName>
    </submittedName>
</protein>
<comment type="caution">
    <text evidence="2">The sequence shown here is derived from an EMBL/GenBank/DDBJ whole genome shotgun (WGS) entry which is preliminary data.</text>
</comment>
<reference evidence="2" key="1">
    <citation type="submission" date="2023-07" db="EMBL/GenBank/DDBJ databases">
        <title>draft genome sequence of fig (Ficus carica).</title>
        <authorList>
            <person name="Takahashi T."/>
            <person name="Nishimura K."/>
        </authorList>
    </citation>
    <scope>NUCLEOTIDE SEQUENCE</scope>
</reference>
<feature type="compositionally biased region" description="Gly residues" evidence="1">
    <location>
        <begin position="54"/>
        <end position="75"/>
    </location>
</feature>
<feature type="region of interest" description="Disordered" evidence="1">
    <location>
        <begin position="148"/>
        <end position="167"/>
    </location>
</feature>
<sequence>MVETLLVYHTYHTSYLTLSFPPKVFFDAGDLPAVGRGGGAEGQEERERGRRWGGEAGGGGSPGGGGGLGAGGASDGGCRRWVTAGEEKKEKGEEIEGKRERGEERERGRETKENREKGEERERGFADGRPGLGPMVEGRRWVAGLEGGSLASVAGGGKVADDEEEFG</sequence>
<dbReference type="EMBL" id="BTGU01000010">
    <property type="protein sequence ID" value="GMN39974.1"/>
    <property type="molecule type" value="Genomic_DNA"/>
</dbReference>
<proteinExistence type="predicted"/>
<name>A0AA87ZMQ6_FICCA</name>
<gene>
    <name evidence="2" type="ORF">TIFTF001_009192</name>
</gene>
<feature type="region of interest" description="Disordered" evidence="1">
    <location>
        <begin position="35"/>
        <end position="138"/>
    </location>
</feature>